<dbReference type="OrthoDB" id="9843474at2"/>
<reference evidence="1 2" key="1">
    <citation type="submission" date="2016-10" db="EMBL/GenBank/DDBJ databases">
        <authorList>
            <person name="de Groot N.N."/>
        </authorList>
    </citation>
    <scope>NUCLEOTIDE SEQUENCE [LARGE SCALE GENOMIC DNA]</scope>
    <source>
        <strain evidence="1 2">B25</strain>
    </source>
</reference>
<dbReference type="AlphaFoldDB" id="A0A1H9K0B2"/>
<protein>
    <recommendedName>
        <fullName evidence="3">Ribbon-helix-helix protein, copG family</fullName>
    </recommendedName>
</protein>
<keyword evidence="2" id="KW-1185">Reference proteome</keyword>
<dbReference type="RefSeq" id="WP_074645759.1">
    <property type="nucleotide sequence ID" value="NZ_FOFU01000019.1"/>
</dbReference>
<gene>
    <name evidence="1" type="ORF">SAMN04487977_11919</name>
</gene>
<dbReference type="EMBL" id="FOFU01000019">
    <property type="protein sequence ID" value="SEQ92343.1"/>
    <property type="molecule type" value="Genomic_DNA"/>
</dbReference>
<accession>A0A1H9K0B2</accession>
<sequence>MQYQYNLKPVTLYVSAQLYEKYQLQAQKQGRKTAELIRNAMQDYADEHFKTKNSMKDIDFSRTVTLKAGAQDFLSDDSWKEDFTSGRIKL</sequence>
<organism evidence="1 2">
    <name type="scientific">Treponema bryantii</name>
    <dbReference type="NCBI Taxonomy" id="163"/>
    <lineage>
        <taxon>Bacteria</taxon>
        <taxon>Pseudomonadati</taxon>
        <taxon>Spirochaetota</taxon>
        <taxon>Spirochaetia</taxon>
        <taxon>Spirochaetales</taxon>
        <taxon>Treponemataceae</taxon>
        <taxon>Treponema</taxon>
    </lineage>
</organism>
<dbReference type="Proteomes" id="UP000182360">
    <property type="component" value="Unassembled WGS sequence"/>
</dbReference>
<proteinExistence type="predicted"/>
<evidence type="ECO:0000313" key="1">
    <source>
        <dbReference type="EMBL" id="SEQ92343.1"/>
    </source>
</evidence>
<evidence type="ECO:0008006" key="3">
    <source>
        <dbReference type="Google" id="ProtNLM"/>
    </source>
</evidence>
<name>A0A1H9K0B2_9SPIR</name>
<evidence type="ECO:0000313" key="2">
    <source>
        <dbReference type="Proteomes" id="UP000182360"/>
    </source>
</evidence>
<dbReference type="STRING" id="163.SAMN04487775_1139"/>